<evidence type="ECO:0000313" key="3">
    <source>
        <dbReference type="EMBL" id="RGE58845.1"/>
    </source>
</evidence>
<sequence>MDEKIIADIKAGFGMVISNITTVNGGWLNQLWRASAGDRELLVKKYSRERFSREKLNRIESALQRQAMLEAYGVACPHVYRCGQKIIRFLDDGTAYMVMSFCQGKNENAQTINTAQMKSLGSACGYLHKAFSRLTGSVEKSFPAFGGYTMDSLCQTLRRQTRQLTCDMPAAYRRALLSCEAIVKQLPPDFFDRLPRGIAHEDFTPDNLLFHETGVEAVIDFDRNCYSYPWHDVGRAILSFALEDGQLNYEKIRAFVDGYALHMPLSLADVGDALRLSWCIEVPWWIQPDCFTPSLTGKAVDFREQILWLTTHWEELSFPANAV</sequence>
<dbReference type="PANTHER" id="PTHR21064:SF6">
    <property type="entry name" value="AMINOGLYCOSIDE PHOSPHOTRANSFERASE DOMAIN-CONTAINING PROTEIN"/>
    <property type="match status" value="1"/>
</dbReference>
<evidence type="ECO:0000259" key="2">
    <source>
        <dbReference type="Pfam" id="PF01636"/>
    </source>
</evidence>
<name>A0A3E3I2F7_9FIRM</name>
<comment type="similarity">
    <text evidence="1">Belongs to the pseudomonas-type ThrB family.</text>
</comment>
<evidence type="ECO:0000313" key="4">
    <source>
        <dbReference type="Proteomes" id="UP000260812"/>
    </source>
</evidence>
<dbReference type="Gene3D" id="3.30.200.20">
    <property type="entry name" value="Phosphorylase Kinase, domain 1"/>
    <property type="match status" value="1"/>
</dbReference>
<dbReference type="AlphaFoldDB" id="A0A3E3I2F7"/>
<dbReference type="GO" id="GO:0019202">
    <property type="term" value="F:amino acid kinase activity"/>
    <property type="evidence" value="ECO:0007669"/>
    <property type="project" value="TreeGrafter"/>
</dbReference>
<proteinExistence type="inferred from homology"/>
<dbReference type="SUPFAM" id="SSF56112">
    <property type="entry name" value="Protein kinase-like (PK-like)"/>
    <property type="match status" value="1"/>
</dbReference>
<reference evidence="3" key="1">
    <citation type="submission" date="2018-08" db="EMBL/GenBank/DDBJ databases">
        <title>A genome reference for cultivated species of the human gut microbiota.</title>
        <authorList>
            <person name="Zou Y."/>
            <person name="Xue W."/>
            <person name="Luo G."/>
        </authorList>
    </citation>
    <scope>NUCLEOTIDE SEQUENCE [LARGE SCALE GENOMIC DNA]</scope>
    <source>
        <strain evidence="3">TF05-5AC</strain>
    </source>
</reference>
<dbReference type="Pfam" id="PF01636">
    <property type="entry name" value="APH"/>
    <property type="match status" value="1"/>
</dbReference>
<dbReference type="EMBL" id="QVLV01000010">
    <property type="protein sequence ID" value="RGE58845.1"/>
    <property type="molecule type" value="Genomic_DNA"/>
</dbReference>
<evidence type="ECO:0000256" key="1">
    <source>
        <dbReference type="ARBA" id="ARBA00038240"/>
    </source>
</evidence>
<feature type="domain" description="Aminoglycoside phosphotransferase" evidence="2">
    <location>
        <begin position="20"/>
        <end position="257"/>
    </location>
</feature>
<protein>
    <recommendedName>
        <fullName evidence="2">Aminoglycoside phosphotransferase domain-containing protein</fullName>
    </recommendedName>
</protein>
<dbReference type="InterPro" id="IPR050249">
    <property type="entry name" value="Pseudomonas-type_ThrB"/>
</dbReference>
<dbReference type="PANTHER" id="PTHR21064">
    <property type="entry name" value="AMINOGLYCOSIDE PHOSPHOTRANSFERASE DOMAIN-CONTAINING PROTEIN-RELATED"/>
    <property type="match status" value="1"/>
</dbReference>
<dbReference type="InterPro" id="IPR011009">
    <property type="entry name" value="Kinase-like_dom_sf"/>
</dbReference>
<accession>A0A3E3I2F7</accession>
<dbReference type="InterPro" id="IPR002575">
    <property type="entry name" value="Aminoglycoside_PTrfase"/>
</dbReference>
<dbReference type="GeneID" id="97988268"/>
<dbReference type="RefSeq" id="WP_117544890.1">
    <property type="nucleotide sequence ID" value="NZ_JBKUNB010000009.1"/>
</dbReference>
<comment type="caution">
    <text evidence="3">The sequence shown here is derived from an EMBL/GenBank/DDBJ whole genome shotgun (WGS) entry which is preliminary data.</text>
</comment>
<organism evidence="3 4">
    <name type="scientific">Eisenbergiella massiliensis</name>
    <dbReference type="NCBI Taxonomy" id="1720294"/>
    <lineage>
        <taxon>Bacteria</taxon>
        <taxon>Bacillati</taxon>
        <taxon>Bacillota</taxon>
        <taxon>Clostridia</taxon>
        <taxon>Lachnospirales</taxon>
        <taxon>Lachnospiraceae</taxon>
        <taxon>Eisenbergiella</taxon>
    </lineage>
</organism>
<dbReference type="Gene3D" id="3.90.1200.10">
    <property type="match status" value="1"/>
</dbReference>
<gene>
    <name evidence="3" type="ORF">DXC51_15685</name>
</gene>
<keyword evidence="4" id="KW-1185">Reference proteome</keyword>
<dbReference type="Proteomes" id="UP000260812">
    <property type="component" value="Unassembled WGS sequence"/>
</dbReference>